<sequence length="297" mass="34167">MMLRVAKRFQSNAPLYLNPHMWQGLPADQVFELHKLRQQKLGDKYTPTDEERHAVLSTVSALSSGKQGPKLDYVYALDNFKEKYMNNVPVAQRSDAQKLSNVEVLGRGDTPHIKRRHEHLTRVAAYEMPLLAKFAQEYVPSKPKESPLQMTYHTDFSDDSTSKFNRKVSVQVRLADLALTKPQQHKFKLLAGNKFNLDTNVFHMSCSRYPESAQNARFLVETVGKLVEAAKDSSDDFADIPVDPRHMRYHIKKPQPKFPEEWKRPEDAPQAKHKVVNRLVDQVIAKKDQQYLDDISA</sequence>
<dbReference type="OrthoDB" id="283424at2759"/>
<dbReference type="EMBL" id="SWFT01000130">
    <property type="protein sequence ID" value="KAA8899100.1"/>
    <property type="molecule type" value="Genomic_DNA"/>
</dbReference>
<gene>
    <name evidence="2" type="ORF">DIURU_004481</name>
</gene>
<dbReference type="GO" id="GO:0003735">
    <property type="term" value="F:structural constituent of ribosome"/>
    <property type="evidence" value="ECO:0007669"/>
    <property type="project" value="InterPro"/>
</dbReference>
<dbReference type="PANTHER" id="PTHR13490">
    <property type="entry name" value="MITOCHONDRIAL 28S RIBOSOMAL PROTEIN S28"/>
    <property type="match status" value="1"/>
</dbReference>
<dbReference type="InterPro" id="IPR039848">
    <property type="entry name" value="Ribosomal_mS35_mt"/>
</dbReference>
<dbReference type="VEuPathDB" id="FungiDB:DIURU_004481"/>
<evidence type="ECO:0000259" key="1">
    <source>
        <dbReference type="Pfam" id="PF10213"/>
    </source>
</evidence>
<dbReference type="RefSeq" id="XP_034010777.1">
    <property type="nucleotide sequence ID" value="XM_034157359.1"/>
</dbReference>
<comment type="caution">
    <text evidence="2">The sequence shown here is derived from an EMBL/GenBank/DDBJ whole genome shotgun (WGS) entry which is preliminary data.</text>
</comment>
<accession>A0A642UHL2</accession>
<name>A0A642UHL2_DIURU</name>
<dbReference type="OMA" id="YRQEYKP"/>
<dbReference type="GeneID" id="54783132"/>
<dbReference type="AlphaFoldDB" id="A0A642UHL2"/>
<keyword evidence="3" id="KW-1185">Reference proteome</keyword>
<dbReference type="GO" id="GO:0005763">
    <property type="term" value="C:mitochondrial small ribosomal subunit"/>
    <property type="evidence" value="ECO:0007669"/>
    <property type="project" value="TreeGrafter"/>
</dbReference>
<dbReference type="Proteomes" id="UP000449547">
    <property type="component" value="Unassembled WGS sequence"/>
</dbReference>
<evidence type="ECO:0000313" key="2">
    <source>
        <dbReference type="EMBL" id="KAA8899100.1"/>
    </source>
</evidence>
<dbReference type="GO" id="GO:0032543">
    <property type="term" value="P:mitochondrial translation"/>
    <property type="evidence" value="ECO:0007669"/>
    <property type="project" value="InterPro"/>
</dbReference>
<protein>
    <recommendedName>
        <fullName evidence="1">Small ribosomal subunit protein mS35 mitochondrial conserved domain-containing protein</fullName>
    </recommendedName>
</protein>
<feature type="domain" description="Small ribosomal subunit protein mS35 mitochondrial conserved" evidence="1">
    <location>
        <begin position="138"/>
        <end position="263"/>
    </location>
</feature>
<dbReference type="InterPro" id="IPR019349">
    <property type="entry name" value="Ribosomal_mS35_mit"/>
</dbReference>
<organism evidence="2 3">
    <name type="scientific">Diutina rugosa</name>
    <name type="common">Yeast</name>
    <name type="synonym">Candida rugosa</name>
    <dbReference type="NCBI Taxonomy" id="5481"/>
    <lineage>
        <taxon>Eukaryota</taxon>
        <taxon>Fungi</taxon>
        <taxon>Dikarya</taxon>
        <taxon>Ascomycota</taxon>
        <taxon>Saccharomycotina</taxon>
        <taxon>Pichiomycetes</taxon>
        <taxon>Debaryomycetaceae</taxon>
        <taxon>Diutina</taxon>
    </lineage>
</organism>
<dbReference type="Pfam" id="PF10213">
    <property type="entry name" value="MRP-S28"/>
    <property type="match status" value="1"/>
</dbReference>
<reference evidence="2 3" key="1">
    <citation type="submission" date="2019-07" db="EMBL/GenBank/DDBJ databases">
        <title>Genome assembly of two rare yeast pathogens: Diutina rugosa and Trichomonascus ciferrii.</title>
        <authorList>
            <person name="Mixao V."/>
            <person name="Saus E."/>
            <person name="Hansen A."/>
            <person name="Lass-Flor C."/>
            <person name="Gabaldon T."/>
        </authorList>
    </citation>
    <scope>NUCLEOTIDE SEQUENCE [LARGE SCALE GENOMIC DNA]</scope>
    <source>
        <strain evidence="2 3">CBS 613</strain>
    </source>
</reference>
<proteinExistence type="predicted"/>
<evidence type="ECO:0000313" key="3">
    <source>
        <dbReference type="Proteomes" id="UP000449547"/>
    </source>
</evidence>
<dbReference type="PANTHER" id="PTHR13490:SF0">
    <property type="entry name" value="SMALL RIBOSOMAL SUBUNIT PROTEIN MS35"/>
    <property type="match status" value="1"/>
</dbReference>